<name>A0A0K1QF86_9BACT</name>
<dbReference type="Pfam" id="PF01323">
    <property type="entry name" value="DSBA"/>
    <property type="match status" value="1"/>
</dbReference>
<feature type="domain" description="DSBA-like thioredoxin" evidence="1">
    <location>
        <begin position="7"/>
        <end position="211"/>
    </location>
</feature>
<dbReference type="PANTHER" id="PTHR13887">
    <property type="entry name" value="GLUTATHIONE S-TRANSFERASE KAPPA"/>
    <property type="match status" value="1"/>
</dbReference>
<evidence type="ECO:0000313" key="3">
    <source>
        <dbReference type="Proteomes" id="UP000064967"/>
    </source>
</evidence>
<evidence type="ECO:0000313" key="2">
    <source>
        <dbReference type="EMBL" id="AKV04424.1"/>
    </source>
</evidence>
<accession>A0A0K1QF86</accession>
<keyword evidence="2" id="KW-0413">Isomerase</keyword>
<organism evidence="2 3">
    <name type="scientific">Labilithrix luteola</name>
    <dbReference type="NCBI Taxonomy" id="1391654"/>
    <lineage>
        <taxon>Bacteria</taxon>
        <taxon>Pseudomonadati</taxon>
        <taxon>Myxococcota</taxon>
        <taxon>Polyangia</taxon>
        <taxon>Polyangiales</taxon>
        <taxon>Labilitrichaceae</taxon>
        <taxon>Labilithrix</taxon>
    </lineage>
</organism>
<dbReference type="STRING" id="1391654.AKJ09_11087"/>
<dbReference type="PANTHER" id="PTHR13887:SF41">
    <property type="entry name" value="THIOREDOXIN SUPERFAMILY PROTEIN"/>
    <property type="match status" value="1"/>
</dbReference>
<dbReference type="GO" id="GO:0016853">
    <property type="term" value="F:isomerase activity"/>
    <property type="evidence" value="ECO:0007669"/>
    <property type="project" value="UniProtKB-KW"/>
</dbReference>
<dbReference type="SUPFAM" id="SSF52833">
    <property type="entry name" value="Thioredoxin-like"/>
    <property type="match status" value="1"/>
</dbReference>
<dbReference type="RefSeq" id="WP_146655039.1">
    <property type="nucleotide sequence ID" value="NZ_CP012333.1"/>
</dbReference>
<dbReference type="InterPro" id="IPR036249">
    <property type="entry name" value="Thioredoxin-like_sf"/>
</dbReference>
<proteinExistence type="predicted"/>
<keyword evidence="3" id="KW-1185">Reference proteome</keyword>
<reference evidence="2 3" key="1">
    <citation type="submission" date="2015-08" db="EMBL/GenBank/DDBJ databases">
        <authorList>
            <person name="Babu N.S."/>
            <person name="Beckwith C.J."/>
            <person name="Beseler K.G."/>
            <person name="Brison A."/>
            <person name="Carone J.V."/>
            <person name="Caskin T.P."/>
            <person name="Diamond M."/>
            <person name="Durham M.E."/>
            <person name="Foxe J.M."/>
            <person name="Go M."/>
            <person name="Henderson B.A."/>
            <person name="Jones I.B."/>
            <person name="McGettigan J.A."/>
            <person name="Micheletti S.J."/>
            <person name="Nasrallah M.E."/>
            <person name="Ortiz D."/>
            <person name="Piller C.R."/>
            <person name="Privatt S.R."/>
            <person name="Schneider S.L."/>
            <person name="Sharp S."/>
            <person name="Smith T.C."/>
            <person name="Stanton J.D."/>
            <person name="Ullery H.E."/>
            <person name="Wilson R.J."/>
            <person name="Serrano M.G."/>
            <person name="Buck G."/>
            <person name="Lee V."/>
            <person name="Wang Y."/>
            <person name="Carvalho R."/>
            <person name="Voegtly L."/>
            <person name="Shi R."/>
            <person name="Duckworth R."/>
            <person name="Johnson A."/>
            <person name="Loviza R."/>
            <person name="Walstead R."/>
            <person name="Shah Z."/>
            <person name="Kiflezghi M."/>
            <person name="Wade K."/>
            <person name="Ball S.L."/>
            <person name="Bradley K.W."/>
            <person name="Asai D.J."/>
            <person name="Bowman C.A."/>
            <person name="Russell D.A."/>
            <person name="Pope W.H."/>
            <person name="Jacobs-Sera D."/>
            <person name="Hendrix R.W."/>
            <person name="Hatfull G.F."/>
        </authorList>
    </citation>
    <scope>NUCLEOTIDE SEQUENCE [LARGE SCALE GENOMIC DNA]</scope>
    <source>
        <strain evidence="2 3">DSM 27648</strain>
    </source>
</reference>
<protein>
    <submittedName>
        <fullName evidence="2">2-hydroxychromene-2-carboxylate isomerase/DsbA-like thioredoxin domain protein</fullName>
    </submittedName>
</protein>
<dbReference type="KEGG" id="llu:AKJ09_11087"/>
<dbReference type="EMBL" id="CP012333">
    <property type="protein sequence ID" value="AKV04424.1"/>
    <property type="molecule type" value="Genomic_DNA"/>
</dbReference>
<gene>
    <name evidence="2" type="ORF">AKJ09_11087</name>
</gene>
<sequence>MKKTLRIDVWSDIACPWCYIGKRRLEAALETFAARDEIEVVWRAFELDPSAPRERDRDVSYAERLAKKYGVPEEQAQAMITRMTDVARADGLTFRFDIIRSGNTFDAHRVLHLARERGVQDAVKERFLKGYMEQGEPIGDPETLVRLASEAGLDAEEVRAVLASDAHGAAVRADEEEAAELGINGVPFFVLGGKYAVSGAQPAELLRSALQRTYSELSAGPEVFAEGAVCGPEGCA</sequence>
<dbReference type="InterPro" id="IPR001853">
    <property type="entry name" value="DSBA-like_thioredoxin_dom"/>
</dbReference>
<dbReference type="OrthoDB" id="9799122at2"/>
<evidence type="ECO:0000259" key="1">
    <source>
        <dbReference type="Pfam" id="PF01323"/>
    </source>
</evidence>
<dbReference type="Gene3D" id="3.40.30.10">
    <property type="entry name" value="Glutaredoxin"/>
    <property type="match status" value="1"/>
</dbReference>
<dbReference type="GO" id="GO:0016491">
    <property type="term" value="F:oxidoreductase activity"/>
    <property type="evidence" value="ECO:0007669"/>
    <property type="project" value="InterPro"/>
</dbReference>
<dbReference type="AlphaFoldDB" id="A0A0K1QF86"/>
<dbReference type="PATRIC" id="fig|1391654.3.peg.11248"/>
<dbReference type="CDD" id="cd03024">
    <property type="entry name" value="DsbA_FrnE"/>
    <property type="match status" value="1"/>
</dbReference>
<dbReference type="Proteomes" id="UP000064967">
    <property type="component" value="Chromosome"/>
</dbReference>